<protein>
    <recommendedName>
        <fullName evidence="5">SPARK domain-containing protein</fullName>
    </recommendedName>
</protein>
<accession>A0A9P6NCV6</accession>
<dbReference type="AlphaFoldDB" id="A0A9P6NCV6"/>
<reference evidence="3" key="1">
    <citation type="submission" date="2013-11" db="EMBL/GenBank/DDBJ databases">
        <title>Genome sequence of the fusiform rust pathogen reveals effectors for host alternation and coevolution with pine.</title>
        <authorList>
            <consortium name="DOE Joint Genome Institute"/>
            <person name="Smith K."/>
            <person name="Pendleton A."/>
            <person name="Kubisiak T."/>
            <person name="Anderson C."/>
            <person name="Salamov A."/>
            <person name="Aerts A."/>
            <person name="Riley R."/>
            <person name="Clum A."/>
            <person name="Lindquist E."/>
            <person name="Ence D."/>
            <person name="Campbell M."/>
            <person name="Kronenberg Z."/>
            <person name="Feau N."/>
            <person name="Dhillon B."/>
            <person name="Hamelin R."/>
            <person name="Burleigh J."/>
            <person name="Smith J."/>
            <person name="Yandell M."/>
            <person name="Nelson C."/>
            <person name="Grigoriev I."/>
            <person name="Davis J."/>
        </authorList>
    </citation>
    <scope>NUCLEOTIDE SEQUENCE</scope>
    <source>
        <strain evidence="3">G11</strain>
    </source>
</reference>
<evidence type="ECO:0000256" key="1">
    <source>
        <dbReference type="SAM" id="MobiDB-lite"/>
    </source>
</evidence>
<keyword evidence="2" id="KW-1133">Transmembrane helix</keyword>
<organism evidence="3 4">
    <name type="scientific">Cronartium quercuum f. sp. fusiforme G11</name>
    <dbReference type="NCBI Taxonomy" id="708437"/>
    <lineage>
        <taxon>Eukaryota</taxon>
        <taxon>Fungi</taxon>
        <taxon>Dikarya</taxon>
        <taxon>Basidiomycota</taxon>
        <taxon>Pucciniomycotina</taxon>
        <taxon>Pucciniomycetes</taxon>
        <taxon>Pucciniales</taxon>
        <taxon>Coleosporiaceae</taxon>
        <taxon>Cronartium</taxon>
    </lineage>
</organism>
<dbReference type="PANTHER" id="PTHR34862:SF1">
    <property type="entry name" value="SPARK DOMAIN-CONTAINING PROTEIN"/>
    <property type="match status" value="1"/>
</dbReference>
<dbReference type="EMBL" id="MU167324">
    <property type="protein sequence ID" value="KAG0143247.1"/>
    <property type="molecule type" value="Genomic_DNA"/>
</dbReference>
<dbReference type="PANTHER" id="PTHR34862">
    <property type="entry name" value="SPARK DOMAIN-CONTAINING PROTEIN"/>
    <property type="match status" value="1"/>
</dbReference>
<dbReference type="OrthoDB" id="2536450at2759"/>
<feature type="compositionally biased region" description="Polar residues" evidence="1">
    <location>
        <begin position="323"/>
        <end position="333"/>
    </location>
</feature>
<keyword evidence="2" id="KW-0472">Membrane</keyword>
<name>A0A9P6NCV6_9BASI</name>
<sequence length="333" mass="36155">MTNLYFNFGIPFVILIWIPLTVPYDSPAKIAGISSSCQEASEILLASDLGCANLKDLQPILSSNLSSNVLPPFIAWVEEICPTSPCSDSVINTGVKILEKGCASELTIGTSAVVVLSGVIENYLPLRRMVCEQYKSNGSYCVTSLLTTIGQNLTITTLKTILIDGFSSLVPFLTSVHKFSVCNECGHFLYNDAMTMKSQKDSETINSSKASEREKILTEICGSSFLDGKVPTTIQPAPITHHSTSSTVPANSSTLRIPLSKPRKNFDIGDMHRKVKPTYTTQCVSEFLPLAYVLPSGHQDTGRFGNVDDPIQLTPPPPSPFPNTSLQRSQTDT</sequence>
<feature type="transmembrane region" description="Helical" evidence="2">
    <location>
        <begin position="6"/>
        <end position="24"/>
    </location>
</feature>
<evidence type="ECO:0008006" key="5">
    <source>
        <dbReference type="Google" id="ProtNLM"/>
    </source>
</evidence>
<evidence type="ECO:0000313" key="3">
    <source>
        <dbReference type="EMBL" id="KAG0143247.1"/>
    </source>
</evidence>
<comment type="caution">
    <text evidence="3">The sequence shown here is derived from an EMBL/GenBank/DDBJ whole genome shotgun (WGS) entry which is preliminary data.</text>
</comment>
<keyword evidence="2" id="KW-0812">Transmembrane</keyword>
<evidence type="ECO:0000313" key="4">
    <source>
        <dbReference type="Proteomes" id="UP000886653"/>
    </source>
</evidence>
<gene>
    <name evidence="3" type="ORF">CROQUDRAFT_109335</name>
</gene>
<keyword evidence="4" id="KW-1185">Reference proteome</keyword>
<feature type="region of interest" description="Disordered" evidence="1">
    <location>
        <begin position="301"/>
        <end position="333"/>
    </location>
</feature>
<evidence type="ECO:0000256" key="2">
    <source>
        <dbReference type="SAM" id="Phobius"/>
    </source>
</evidence>
<dbReference type="Proteomes" id="UP000886653">
    <property type="component" value="Unassembled WGS sequence"/>
</dbReference>
<proteinExistence type="predicted"/>